<evidence type="ECO:0000259" key="4">
    <source>
        <dbReference type="Pfam" id="PF00171"/>
    </source>
</evidence>
<protein>
    <submittedName>
        <fullName evidence="6">Aldehyde dehydrogenase family protein</fullName>
    </submittedName>
</protein>
<dbReference type="RefSeq" id="WP_371944196.1">
    <property type="nucleotide sequence ID" value="NZ_JAXCEH010000021.1"/>
</dbReference>
<dbReference type="InterPro" id="IPR041726">
    <property type="entry name" value="ACAD10_11_N"/>
</dbReference>
<dbReference type="PANTHER" id="PTHR11699">
    <property type="entry name" value="ALDEHYDE DEHYDROGENASE-RELATED"/>
    <property type="match status" value="1"/>
</dbReference>
<name>A0ABV4R3F7_9ACTN</name>
<evidence type="ECO:0000313" key="6">
    <source>
        <dbReference type="EMBL" id="MFA1557450.1"/>
    </source>
</evidence>
<dbReference type="Proteomes" id="UP001569904">
    <property type="component" value="Unassembled WGS sequence"/>
</dbReference>
<dbReference type="InterPro" id="IPR011009">
    <property type="entry name" value="Kinase-like_dom_sf"/>
</dbReference>
<dbReference type="Gene3D" id="3.40.309.10">
    <property type="entry name" value="Aldehyde Dehydrogenase, Chain A, domain 2"/>
    <property type="match status" value="1"/>
</dbReference>
<sequence length="832" mass="90759">MNDVLISVNPATLQEIGRTPATGLDELDGLVRAADLASRAWRTDRDQRRRLLAACSFTIMEHQGELAGLLVREQGKSLAEASGEVWITGRCFAHMARVDWPEDEEAVPAPGRSARLVRRPYGAVGAIVPWNFPVFLLAAKAAPALAAGNAVLAKPAESVSLTVTRFVELLNRVLPEGVLTVVNGDAAVGRALVEHRLVRKVSFTGSTGVGREIMRTAAASVTPVTLELGGNDPAILLDDADVANAAGKLAASAFFNAGQMCIAPKRAYVPERLVDDFCAAFTAAMGAMRVGDPTQPGVTMGPVHNQAQLDVVHSLLNKALADGATLVKGGGRGTDLPGHFLEPTLLRDCTDVMGIVAEEQFGPVFPVVAYRDLEEVLDTVNGQEFGLGASVWGGDTARATEVAERIEAGSVWVNQHNALEVELPFGGVKGSGFGREGGLAGVEEFLQTTVLSVKDGAAPAPAAHAGPQQEIRTSETDLDELRDTLGAWVSERIGTDVRLDGLRRPEHSGMSSVSVLFDASWDDGGASHGAELVARLVPEESAVPVFPGYDLQRQYEVMAGVREHSDVPVPRVRWVEPSPDVLGRPFLVMDRLTGAVPVDNPPYVFGGWLADLDPARRRELQDASVDVLAEVHAIADPARRFPGLAAEAGLRGHFENERRYYEWSFRDDGVRIPVLEEAFSWMEEHWPSEPSADVLCWGDARIGNILYDGARPVGVLDWESAWLAPREMDLGWFVFFHSMFQDMAETFQMPGLPEMFRRADVVARYEQTSGVQVRDLDFYLTYAALRHGTVMARIHRRRMHFGEAERPQDPDEYVLHHQMLRRLIDGAYDWRS</sequence>
<evidence type="ECO:0000256" key="2">
    <source>
        <dbReference type="PROSITE-ProRule" id="PRU10007"/>
    </source>
</evidence>
<dbReference type="CDD" id="cd05154">
    <property type="entry name" value="ACAD10_11_N-like"/>
    <property type="match status" value="1"/>
</dbReference>
<gene>
    <name evidence="6" type="ORF">SM436_27535</name>
</gene>
<dbReference type="InterPro" id="IPR016161">
    <property type="entry name" value="Ald_DH/histidinol_DH"/>
</dbReference>
<dbReference type="Pfam" id="PF01636">
    <property type="entry name" value="APH"/>
    <property type="match status" value="1"/>
</dbReference>
<comment type="similarity">
    <text evidence="3">Belongs to the aldehyde dehydrogenase family.</text>
</comment>
<dbReference type="InterPro" id="IPR029510">
    <property type="entry name" value="Ald_DH_CS_GLU"/>
</dbReference>
<evidence type="ECO:0000313" key="7">
    <source>
        <dbReference type="Proteomes" id="UP001569904"/>
    </source>
</evidence>
<proteinExistence type="inferred from homology"/>
<reference evidence="6 7" key="1">
    <citation type="submission" date="2023-11" db="EMBL/GenBank/DDBJ databases">
        <title>Actinomadura monticuli sp. nov., isolated from volcanic ash.</title>
        <authorList>
            <person name="Lee S.D."/>
            <person name="Yang H."/>
            <person name="Kim I.S."/>
        </authorList>
    </citation>
    <scope>NUCLEOTIDE SEQUENCE [LARGE SCALE GENOMIC DNA]</scope>
    <source>
        <strain evidence="6 7">DSM 45346</strain>
    </source>
</reference>
<dbReference type="SUPFAM" id="SSF53720">
    <property type="entry name" value="ALDH-like"/>
    <property type="match status" value="1"/>
</dbReference>
<dbReference type="InterPro" id="IPR002575">
    <property type="entry name" value="Aminoglycoside_PTrfase"/>
</dbReference>
<dbReference type="Gene3D" id="3.40.605.10">
    <property type="entry name" value="Aldehyde Dehydrogenase, Chain A, domain 1"/>
    <property type="match status" value="1"/>
</dbReference>
<evidence type="ECO:0000256" key="3">
    <source>
        <dbReference type="RuleBase" id="RU003345"/>
    </source>
</evidence>
<dbReference type="SUPFAM" id="SSF56112">
    <property type="entry name" value="Protein kinase-like (PK-like)"/>
    <property type="match status" value="1"/>
</dbReference>
<keyword evidence="7" id="KW-1185">Reference proteome</keyword>
<dbReference type="PROSITE" id="PS00687">
    <property type="entry name" value="ALDEHYDE_DEHYDR_GLU"/>
    <property type="match status" value="1"/>
</dbReference>
<evidence type="ECO:0000256" key="1">
    <source>
        <dbReference type="ARBA" id="ARBA00023002"/>
    </source>
</evidence>
<dbReference type="InterPro" id="IPR016162">
    <property type="entry name" value="Ald_DH_N"/>
</dbReference>
<dbReference type="Pfam" id="PF00171">
    <property type="entry name" value="Aldedh"/>
    <property type="match status" value="1"/>
</dbReference>
<keyword evidence="1 3" id="KW-0560">Oxidoreductase</keyword>
<accession>A0ABV4R3F7</accession>
<feature type="domain" description="Aldehyde dehydrogenase" evidence="4">
    <location>
        <begin position="7"/>
        <end position="449"/>
    </location>
</feature>
<dbReference type="InterPro" id="IPR015590">
    <property type="entry name" value="Aldehyde_DH_dom"/>
</dbReference>
<dbReference type="InterPro" id="IPR016163">
    <property type="entry name" value="Ald_DH_C"/>
</dbReference>
<dbReference type="Gene3D" id="3.90.1200.10">
    <property type="match status" value="1"/>
</dbReference>
<evidence type="ECO:0000259" key="5">
    <source>
        <dbReference type="Pfam" id="PF01636"/>
    </source>
</evidence>
<feature type="domain" description="Aminoglycoside phosphotransferase" evidence="5">
    <location>
        <begin position="550"/>
        <end position="736"/>
    </location>
</feature>
<dbReference type="InterPro" id="IPR016160">
    <property type="entry name" value="Ald_DH_CS_CYS"/>
</dbReference>
<organism evidence="6 7">
    <name type="scientific">Actinomadura chokoriensis</name>
    <dbReference type="NCBI Taxonomy" id="454156"/>
    <lineage>
        <taxon>Bacteria</taxon>
        <taxon>Bacillati</taxon>
        <taxon>Actinomycetota</taxon>
        <taxon>Actinomycetes</taxon>
        <taxon>Streptosporangiales</taxon>
        <taxon>Thermomonosporaceae</taxon>
        <taxon>Actinomadura</taxon>
    </lineage>
</organism>
<comment type="caution">
    <text evidence="6">The sequence shown here is derived from an EMBL/GenBank/DDBJ whole genome shotgun (WGS) entry which is preliminary data.</text>
</comment>
<dbReference type="Gene3D" id="3.30.200.20">
    <property type="entry name" value="Phosphorylase Kinase, domain 1"/>
    <property type="match status" value="1"/>
</dbReference>
<dbReference type="PROSITE" id="PS00070">
    <property type="entry name" value="ALDEHYDE_DEHYDR_CYS"/>
    <property type="match status" value="1"/>
</dbReference>
<feature type="active site" evidence="2">
    <location>
        <position position="227"/>
    </location>
</feature>
<dbReference type="EMBL" id="JAXCEH010000021">
    <property type="protein sequence ID" value="MFA1557450.1"/>
    <property type="molecule type" value="Genomic_DNA"/>
</dbReference>